<dbReference type="Gene3D" id="1.10.8.430">
    <property type="entry name" value="Helical domain of apoptotic protease-activating factors"/>
    <property type="match status" value="1"/>
</dbReference>
<dbReference type="Proteomes" id="UP000541444">
    <property type="component" value="Unassembled WGS sequence"/>
</dbReference>
<dbReference type="AlphaFoldDB" id="A0A7J7NUY3"/>
<comment type="caution">
    <text evidence="1">The sequence shown here is derived from an EMBL/GenBank/DDBJ whole genome shotgun (WGS) entry which is preliminary data.</text>
</comment>
<evidence type="ECO:0000313" key="1">
    <source>
        <dbReference type="EMBL" id="KAF6171017.1"/>
    </source>
</evidence>
<reference evidence="1 2" key="1">
    <citation type="journal article" date="2020" name="IScience">
        <title>Genome Sequencing of the Endangered Kingdonia uniflora (Circaeasteraceae, Ranunculales) Reveals Potential Mechanisms of Evolutionary Specialization.</title>
        <authorList>
            <person name="Sun Y."/>
            <person name="Deng T."/>
            <person name="Zhang A."/>
            <person name="Moore M.J."/>
            <person name="Landis J.B."/>
            <person name="Lin N."/>
            <person name="Zhang H."/>
            <person name="Zhang X."/>
            <person name="Huang J."/>
            <person name="Zhang X."/>
            <person name="Sun H."/>
            <person name="Wang H."/>
        </authorList>
    </citation>
    <scope>NUCLEOTIDE SEQUENCE [LARGE SCALE GENOMIC DNA]</scope>
    <source>
        <strain evidence="1">TB1705</strain>
        <tissue evidence="1">Leaf</tissue>
    </source>
</reference>
<organism evidence="1 2">
    <name type="scientific">Kingdonia uniflora</name>
    <dbReference type="NCBI Taxonomy" id="39325"/>
    <lineage>
        <taxon>Eukaryota</taxon>
        <taxon>Viridiplantae</taxon>
        <taxon>Streptophyta</taxon>
        <taxon>Embryophyta</taxon>
        <taxon>Tracheophyta</taxon>
        <taxon>Spermatophyta</taxon>
        <taxon>Magnoliopsida</taxon>
        <taxon>Ranunculales</taxon>
        <taxon>Circaeasteraceae</taxon>
        <taxon>Kingdonia</taxon>
    </lineage>
</organism>
<evidence type="ECO:0000313" key="2">
    <source>
        <dbReference type="Proteomes" id="UP000541444"/>
    </source>
</evidence>
<sequence length="130" mass="14500">MWGLPLAIVTLARALRKEDKGVWTDVIRLLKTSTYEGLDPVKTSISELRLLEIKQNQTMFLACALFPEDHKVTMDALVGDDEGYVMMHDIVHATAISIAGENRNESIMRAGSGLQKWPKLKEPGSVCDCR</sequence>
<protein>
    <submittedName>
        <fullName evidence="1">Uncharacterized protein</fullName>
    </submittedName>
</protein>
<gene>
    <name evidence="1" type="ORF">GIB67_021856</name>
</gene>
<name>A0A7J7NUY3_9MAGN</name>
<dbReference type="OrthoDB" id="1898799at2759"/>
<dbReference type="InterPro" id="IPR042197">
    <property type="entry name" value="Apaf_helical"/>
</dbReference>
<dbReference type="EMBL" id="JACGCM010000550">
    <property type="protein sequence ID" value="KAF6171017.1"/>
    <property type="molecule type" value="Genomic_DNA"/>
</dbReference>
<keyword evidence="2" id="KW-1185">Reference proteome</keyword>
<accession>A0A7J7NUY3</accession>
<proteinExistence type="predicted"/>